<dbReference type="InterPro" id="IPR027417">
    <property type="entry name" value="P-loop_NTPase"/>
</dbReference>
<sequence>MYCWYQNICNERLLNETIEKGTWPKISEDNLVPRPVIVEHLKRILWPSKDQSFYHVVCGEHGTGKTTLTWIASREVGQVKDKNNKVIQDGGMDKLTYPKWIRAMDAFKRGAEVYRKKHGKPPVIIYDNISQLIHKNPEILDILQDDAKNNADERNYIAVFISNEGRLPGRMEYKPVMEIGDFSEKESKDYLIKRCTIEKREGNKITKECKIKDEQVNELYELVGGCIIDLKFAVNEFLAGQSFEDIKR</sequence>
<dbReference type="Proteomes" id="UP000265703">
    <property type="component" value="Unassembled WGS sequence"/>
</dbReference>
<evidence type="ECO:0008006" key="3">
    <source>
        <dbReference type="Google" id="ProtNLM"/>
    </source>
</evidence>
<dbReference type="Gene3D" id="3.40.50.300">
    <property type="entry name" value="P-loop containing nucleotide triphosphate hydrolases"/>
    <property type="match status" value="1"/>
</dbReference>
<dbReference type="AlphaFoldDB" id="A0A397SSF1"/>
<dbReference type="PANTHER" id="PTHR36168">
    <property type="entry name" value="CHROMOSOME 1, WHOLE GENOME SHOTGUN SEQUENCE"/>
    <property type="match status" value="1"/>
</dbReference>
<dbReference type="PANTHER" id="PTHR36168:SF1">
    <property type="entry name" value="ORC1-LIKE AAA ATPASE DOMAIN-CONTAINING PROTEIN"/>
    <property type="match status" value="1"/>
</dbReference>
<accession>A0A397SSF1</accession>
<proteinExistence type="predicted"/>
<evidence type="ECO:0000313" key="1">
    <source>
        <dbReference type="EMBL" id="RIA89090.1"/>
    </source>
</evidence>
<gene>
    <name evidence="1" type="ORF">C1645_738900</name>
</gene>
<organism evidence="1 2">
    <name type="scientific">Glomus cerebriforme</name>
    <dbReference type="NCBI Taxonomy" id="658196"/>
    <lineage>
        <taxon>Eukaryota</taxon>
        <taxon>Fungi</taxon>
        <taxon>Fungi incertae sedis</taxon>
        <taxon>Mucoromycota</taxon>
        <taxon>Glomeromycotina</taxon>
        <taxon>Glomeromycetes</taxon>
        <taxon>Glomerales</taxon>
        <taxon>Glomeraceae</taxon>
        <taxon>Glomus</taxon>
    </lineage>
</organism>
<dbReference type="SUPFAM" id="SSF52540">
    <property type="entry name" value="P-loop containing nucleoside triphosphate hydrolases"/>
    <property type="match status" value="1"/>
</dbReference>
<name>A0A397SSF1_9GLOM</name>
<reference evidence="1 2" key="1">
    <citation type="submission" date="2018-06" db="EMBL/GenBank/DDBJ databases">
        <title>Comparative genomics reveals the genomic features of Rhizophagus irregularis, R. cerebriforme, R. diaphanum and Gigaspora rosea, and their symbiotic lifestyle signature.</title>
        <authorList>
            <person name="Morin E."/>
            <person name="San Clemente H."/>
            <person name="Chen E.C.H."/>
            <person name="De La Providencia I."/>
            <person name="Hainaut M."/>
            <person name="Kuo A."/>
            <person name="Kohler A."/>
            <person name="Murat C."/>
            <person name="Tang N."/>
            <person name="Roy S."/>
            <person name="Loubradou J."/>
            <person name="Henrissat B."/>
            <person name="Grigoriev I.V."/>
            <person name="Corradi N."/>
            <person name="Roux C."/>
            <person name="Martin F.M."/>
        </authorList>
    </citation>
    <scope>NUCLEOTIDE SEQUENCE [LARGE SCALE GENOMIC DNA]</scope>
    <source>
        <strain evidence="1 2">DAOM 227022</strain>
    </source>
</reference>
<dbReference type="EMBL" id="QKYT01000233">
    <property type="protein sequence ID" value="RIA89090.1"/>
    <property type="molecule type" value="Genomic_DNA"/>
</dbReference>
<comment type="caution">
    <text evidence="1">The sequence shown here is derived from an EMBL/GenBank/DDBJ whole genome shotgun (WGS) entry which is preliminary data.</text>
</comment>
<evidence type="ECO:0000313" key="2">
    <source>
        <dbReference type="Proteomes" id="UP000265703"/>
    </source>
</evidence>
<dbReference type="OrthoDB" id="2333074at2759"/>
<keyword evidence="2" id="KW-1185">Reference proteome</keyword>
<protein>
    <recommendedName>
        <fullName evidence="3">ATPase AAA-type core domain-containing protein</fullName>
    </recommendedName>
</protein>